<dbReference type="Proteomes" id="UP000231383">
    <property type="component" value="Unassembled WGS sequence"/>
</dbReference>
<proteinExistence type="predicted"/>
<name>A0A2M8F0Z5_9BACT</name>
<dbReference type="AlphaFoldDB" id="A0A2M8F0Z5"/>
<evidence type="ECO:0000313" key="2">
    <source>
        <dbReference type="EMBL" id="PJC32920.1"/>
    </source>
</evidence>
<feature type="domain" description="Polymerase beta nucleotidyltransferase" evidence="1">
    <location>
        <begin position="18"/>
        <end position="106"/>
    </location>
</feature>
<gene>
    <name evidence="2" type="ORF">CO051_02295</name>
</gene>
<dbReference type="InterPro" id="IPR043519">
    <property type="entry name" value="NT_sf"/>
</dbReference>
<dbReference type="CDD" id="cd05403">
    <property type="entry name" value="NT_KNTase_like"/>
    <property type="match status" value="1"/>
</dbReference>
<reference evidence="3" key="1">
    <citation type="submission" date="2017-09" db="EMBL/GenBank/DDBJ databases">
        <title>Depth-based differentiation of microbial function through sediment-hosted aquifers and enrichment of novel symbionts in the deep terrestrial subsurface.</title>
        <authorList>
            <person name="Probst A.J."/>
            <person name="Ladd B."/>
            <person name="Jarett J.K."/>
            <person name="Geller-Mcgrath D.E."/>
            <person name="Sieber C.M.K."/>
            <person name="Emerson J.B."/>
            <person name="Anantharaman K."/>
            <person name="Thomas B.C."/>
            <person name="Malmstrom R."/>
            <person name="Stieglmeier M."/>
            <person name="Klingl A."/>
            <person name="Woyke T."/>
            <person name="Ryan C.M."/>
            <person name="Banfield J.F."/>
        </authorList>
    </citation>
    <scope>NUCLEOTIDE SEQUENCE [LARGE SCALE GENOMIC DNA]</scope>
</reference>
<organism evidence="2 3">
    <name type="scientific">Candidatus Roizmanbacteria bacterium CG_4_9_14_0_2_um_filter_39_13</name>
    <dbReference type="NCBI Taxonomy" id="1974839"/>
    <lineage>
        <taxon>Bacteria</taxon>
        <taxon>Candidatus Roizmaniibacteriota</taxon>
    </lineage>
</organism>
<dbReference type="Pfam" id="PF18765">
    <property type="entry name" value="Polbeta"/>
    <property type="match status" value="1"/>
</dbReference>
<dbReference type="InterPro" id="IPR041633">
    <property type="entry name" value="Polbeta"/>
</dbReference>
<dbReference type="SUPFAM" id="SSF81301">
    <property type="entry name" value="Nucleotidyltransferase"/>
    <property type="match status" value="1"/>
</dbReference>
<accession>A0A2M8F0Z5</accession>
<comment type="caution">
    <text evidence="2">The sequence shown here is derived from an EMBL/GenBank/DDBJ whole genome shotgun (WGS) entry which is preliminary data.</text>
</comment>
<evidence type="ECO:0000313" key="3">
    <source>
        <dbReference type="Proteomes" id="UP000231383"/>
    </source>
</evidence>
<protein>
    <recommendedName>
        <fullName evidence="1">Polymerase beta nucleotidyltransferase domain-containing protein</fullName>
    </recommendedName>
</protein>
<dbReference type="Gene3D" id="3.30.460.10">
    <property type="entry name" value="Beta Polymerase, domain 2"/>
    <property type="match status" value="1"/>
</dbReference>
<evidence type="ECO:0000259" key="1">
    <source>
        <dbReference type="Pfam" id="PF18765"/>
    </source>
</evidence>
<dbReference type="EMBL" id="PFSC01000059">
    <property type="protein sequence ID" value="PJC32920.1"/>
    <property type="molecule type" value="Genomic_DNA"/>
</dbReference>
<sequence>MDQKAIATELNRFISRVTRNLPIRHIILFGSFAKNSGRDDSDIDLLVLGDFKTNQINDPTRALYETYCDLNSKHQLHVIGLNVDEYENKTDSITLTSIRNTGKTIFLAQNRI</sequence>